<dbReference type="FunFam" id="1.50.10.20:FF:000003">
    <property type="entry name" value="Terpene cyclase/mutase family member"/>
    <property type="match status" value="1"/>
</dbReference>
<dbReference type="STRING" id="135208.A0A4Y9ZKD6"/>
<evidence type="ECO:0000256" key="6">
    <source>
        <dbReference type="ARBA" id="ARBA00023235"/>
    </source>
</evidence>
<name>A0A4Y9ZKD6_9AGAM</name>
<evidence type="ECO:0000259" key="9">
    <source>
        <dbReference type="Pfam" id="PF13249"/>
    </source>
</evidence>
<keyword evidence="5" id="KW-0443">Lipid metabolism</keyword>
<feature type="domain" description="Squalene cyclase C-terminal" evidence="8">
    <location>
        <begin position="382"/>
        <end position="720"/>
    </location>
</feature>
<reference evidence="10 11" key="1">
    <citation type="submission" date="2019-02" db="EMBL/GenBank/DDBJ databases">
        <title>Genome sequencing of the rare red list fungi Hericium alpestre (H. flagellum).</title>
        <authorList>
            <person name="Buettner E."/>
            <person name="Kellner H."/>
        </authorList>
    </citation>
    <scope>NUCLEOTIDE SEQUENCE [LARGE SCALE GENOMIC DNA]</scope>
    <source>
        <strain evidence="10 11">DSM 108284</strain>
    </source>
</reference>
<dbReference type="InterPro" id="IPR008930">
    <property type="entry name" value="Terpenoid_cyclase/PrenylTrfase"/>
</dbReference>
<sequence length="749" mass="84576">MWSRLDIPVDSTKPFTDYSRWRLRDTTDGSHLWDYLHTDEECAARPQTDKDRYFLGQPLNLPALPEPHSPLDSARNGFEFYKKIQSPDGHWAGEYGGPMFLLVGFVIGSYATGMSYSEVERLELIRYILNHANPIDGGWGLHTAGVSTAFGTAINYVAVRLLGISADHPAMVKARATLHKLGGATGVPSWGKFWLSILGVYDWDGNNPVPPELWVLPDWIPFHPWRWWIHTRTVYVPMSYLYGIRYTAEIDPLILSLREELYTQPYDNIDWPAQRNNVCAVDLYSPHSKLYDWINVVLDMYEHCTVPPVRQAGLDRAYKLVVAEDENTGYQTLGPVSKMMNLIVRAHVEGPESDAYKRHAAARYDFLWLAGEGMMVCGTNGSQLWDIGFITQALVETGLAREEANQESLIKALGWLDQCQIQRNPPYFEGWYRHRTKGAWPFSTKTQGYTVSDCTGEGLKSVLYLQNQLDFTPKRVSERRMFDAVDTLLTIQNADGGFASYELVRGPAWLELFNPAEVFGNIMIEYEYPECTTSVITSLSIFHKHYPDYRAAEIDATIRGAIKYLHAAQRPEGGWFGSWGICFTYATMFALESLALVGETYATSTSARRACDFLLSKQRADGGWGESYRVRGCAGAGAGLWVDHEQTQVVGTAWAAMALMYAQYPDPAPIARAVRLVMSRQLPDGSWPQEAIEGVFNKSCAISYPNFKFAFTIWMLGKAQRYLEEHDALRLVWSEERVGGKVGNGNGYR</sequence>
<proteinExistence type="inferred from homology"/>
<dbReference type="AlphaFoldDB" id="A0A4Y9ZKD6"/>
<evidence type="ECO:0000256" key="4">
    <source>
        <dbReference type="ARBA" id="ARBA00022955"/>
    </source>
</evidence>
<evidence type="ECO:0000256" key="3">
    <source>
        <dbReference type="ARBA" id="ARBA00022737"/>
    </source>
</evidence>
<dbReference type="Pfam" id="PF13243">
    <property type="entry name" value="SQHop_cyclase_C"/>
    <property type="match status" value="1"/>
</dbReference>
<evidence type="ECO:0000256" key="2">
    <source>
        <dbReference type="ARBA" id="ARBA00022516"/>
    </source>
</evidence>
<accession>A0A4Y9ZKD6</accession>
<keyword evidence="11" id="KW-1185">Reference proteome</keyword>
<dbReference type="NCBIfam" id="TIGR01787">
    <property type="entry name" value="squalene_cyclas"/>
    <property type="match status" value="1"/>
</dbReference>
<dbReference type="GO" id="GO:0000250">
    <property type="term" value="F:lanosterol synthase activity"/>
    <property type="evidence" value="ECO:0007669"/>
    <property type="project" value="TreeGrafter"/>
</dbReference>
<evidence type="ECO:0000313" key="10">
    <source>
        <dbReference type="EMBL" id="TFY75266.1"/>
    </source>
</evidence>
<dbReference type="PANTHER" id="PTHR11764:SF20">
    <property type="entry name" value="LANOSTEROL SYNTHASE"/>
    <property type="match status" value="1"/>
</dbReference>
<evidence type="ECO:0000256" key="7">
    <source>
        <dbReference type="RuleBase" id="RU362003"/>
    </source>
</evidence>
<comment type="similarity">
    <text evidence="1 7">Belongs to the terpene cyclase/mutase family.</text>
</comment>
<organism evidence="10 11">
    <name type="scientific">Hericium alpestre</name>
    <dbReference type="NCBI Taxonomy" id="135208"/>
    <lineage>
        <taxon>Eukaryota</taxon>
        <taxon>Fungi</taxon>
        <taxon>Dikarya</taxon>
        <taxon>Basidiomycota</taxon>
        <taxon>Agaricomycotina</taxon>
        <taxon>Agaricomycetes</taxon>
        <taxon>Russulales</taxon>
        <taxon>Hericiaceae</taxon>
        <taxon>Hericium</taxon>
    </lineage>
</organism>
<keyword evidence="2" id="KW-0444">Lipid biosynthesis</keyword>
<dbReference type="GO" id="GO:0016104">
    <property type="term" value="P:triterpenoid biosynthetic process"/>
    <property type="evidence" value="ECO:0007669"/>
    <property type="project" value="InterPro"/>
</dbReference>
<dbReference type="InterPro" id="IPR032697">
    <property type="entry name" value="SQ_cyclase_N"/>
</dbReference>
<dbReference type="InterPro" id="IPR032696">
    <property type="entry name" value="SQ_cyclase_C"/>
</dbReference>
<evidence type="ECO:0000256" key="1">
    <source>
        <dbReference type="ARBA" id="ARBA00009755"/>
    </source>
</evidence>
<keyword evidence="4" id="KW-0752">Steroid biosynthesis</keyword>
<comment type="caution">
    <text evidence="10">The sequence shown here is derived from an EMBL/GenBank/DDBJ whole genome shotgun (WGS) entry which is preliminary data.</text>
</comment>
<dbReference type="SFLD" id="SFLDG01016">
    <property type="entry name" value="Prenyltransferase_Like_2"/>
    <property type="match status" value="1"/>
</dbReference>
<dbReference type="GO" id="GO:0005811">
    <property type="term" value="C:lipid droplet"/>
    <property type="evidence" value="ECO:0007669"/>
    <property type="project" value="InterPro"/>
</dbReference>
<dbReference type="CDD" id="cd02892">
    <property type="entry name" value="SQCY_1"/>
    <property type="match status" value="1"/>
</dbReference>
<dbReference type="SUPFAM" id="SSF48239">
    <property type="entry name" value="Terpenoid cyclases/Protein prenyltransferases"/>
    <property type="match status" value="2"/>
</dbReference>
<keyword evidence="6 7" id="KW-0413">Isomerase</keyword>
<evidence type="ECO:0000256" key="5">
    <source>
        <dbReference type="ARBA" id="ARBA00023098"/>
    </source>
</evidence>
<dbReference type="Gene3D" id="6.20.120.20">
    <property type="match status" value="1"/>
</dbReference>
<evidence type="ECO:0000259" key="8">
    <source>
        <dbReference type="Pfam" id="PF13243"/>
    </source>
</evidence>
<feature type="domain" description="Squalene cyclase N-terminal" evidence="9">
    <location>
        <begin position="83"/>
        <end position="356"/>
    </location>
</feature>
<evidence type="ECO:0000313" key="11">
    <source>
        <dbReference type="Proteomes" id="UP000298061"/>
    </source>
</evidence>
<dbReference type="PANTHER" id="PTHR11764">
    <property type="entry name" value="TERPENE CYCLASE/MUTASE FAMILY MEMBER"/>
    <property type="match status" value="1"/>
</dbReference>
<dbReference type="EC" id="5.4.99.-" evidence="7"/>
<keyword evidence="3" id="KW-0677">Repeat</keyword>
<dbReference type="InterPro" id="IPR018333">
    <property type="entry name" value="Squalene_cyclase"/>
</dbReference>
<protein>
    <recommendedName>
        <fullName evidence="7">Terpene cyclase/mutase family member</fullName>
        <ecNumber evidence="7">5.4.99.-</ecNumber>
    </recommendedName>
</protein>
<dbReference type="OrthoDB" id="21502at2759"/>
<dbReference type="Gene3D" id="1.50.10.20">
    <property type="match status" value="2"/>
</dbReference>
<dbReference type="GO" id="GO:0006696">
    <property type="term" value="P:ergosterol biosynthetic process"/>
    <property type="evidence" value="ECO:0007669"/>
    <property type="project" value="TreeGrafter"/>
</dbReference>
<gene>
    <name evidence="10" type="ORF">EWM64_g8747</name>
</gene>
<dbReference type="EMBL" id="SFCI01001652">
    <property type="protein sequence ID" value="TFY75266.1"/>
    <property type="molecule type" value="Genomic_DNA"/>
</dbReference>
<dbReference type="Proteomes" id="UP000298061">
    <property type="component" value="Unassembled WGS sequence"/>
</dbReference>
<dbReference type="Pfam" id="PF13249">
    <property type="entry name" value="SQHop_cyclase_N"/>
    <property type="match status" value="1"/>
</dbReference>